<feature type="transmembrane region" description="Helical" evidence="1">
    <location>
        <begin position="146"/>
        <end position="170"/>
    </location>
</feature>
<sequence length="446" mass="48928">MKRIASVPAVWIGWVIARLVLIYLLKINHNPRGDVAYYFAGLFGDDPTQMTEYPHSGTWPTVLLGWLTGENITAFYIGFTIMTLLVDAAFLALLLRHHPTQPRSFQAAWFWVLFGTAAGHTFVWRLDIFPALAVAGAAALLATRPLIASAVLGFATTMKLWPGVLAAGLVGRFNSSATWQRLLAFFCTIVAVCTVTITASGTERLLSPLNYQGVRGLQLESIPATFLLLQAHRSPGRWHLGYAPSKSFEISGPGVDTAMTWSTIATIAMLVFAVGWALYRLCAGGWTTRTTMAFFTVMVLLLIATNKVFSPQYIVWLGPLLAVVIRQRLPQGFAPLRIFQALLASCTIIAAVLGTLVYPFNYDYIWNHVGENMFAVYLLVARNILIVVMAIIGLVWFAVEVALGSKIERADVQQRQAPSSPADGAAASAEAKLVFRHQRGRHTFAP</sequence>
<proteinExistence type="predicted"/>
<reference evidence="2 3" key="1">
    <citation type="submission" date="2024-02" db="EMBL/GenBank/DDBJ databases">
        <title>Whole genome sequencing and characterization of Corynebacterium isolated from the ocular surface of dry eye disease sufferers.</title>
        <authorList>
            <person name="Naqvi M."/>
        </authorList>
    </citation>
    <scope>NUCLEOTIDE SEQUENCE [LARGE SCALE GENOMIC DNA]</scope>
    <source>
        <strain evidence="2 3">PCR27</strain>
    </source>
</reference>
<evidence type="ECO:0000313" key="2">
    <source>
        <dbReference type="EMBL" id="MEJ4139361.1"/>
    </source>
</evidence>
<feature type="transmembrane region" description="Helical" evidence="1">
    <location>
        <begin position="341"/>
        <end position="362"/>
    </location>
</feature>
<dbReference type="RefSeq" id="WP_337887442.1">
    <property type="nucleotide sequence ID" value="NZ_JBAHUW010000005.1"/>
</dbReference>
<keyword evidence="1" id="KW-1133">Transmembrane helix</keyword>
<name>A0ABU8P8R4_9CORY</name>
<keyword evidence="1" id="KW-0812">Transmembrane</keyword>
<comment type="caution">
    <text evidence="2">The sequence shown here is derived from an EMBL/GenBank/DDBJ whole genome shotgun (WGS) entry which is preliminary data.</text>
</comment>
<protein>
    <submittedName>
        <fullName evidence="2">DUF2029 domain-containing protein</fullName>
    </submittedName>
</protein>
<feature type="transmembrane region" description="Helical" evidence="1">
    <location>
        <begin position="374"/>
        <end position="399"/>
    </location>
</feature>
<feature type="transmembrane region" description="Helical" evidence="1">
    <location>
        <begin position="107"/>
        <end position="126"/>
    </location>
</feature>
<dbReference type="EMBL" id="JBAHUZ010000026">
    <property type="protein sequence ID" value="MEJ4139361.1"/>
    <property type="molecule type" value="Genomic_DNA"/>
</dbReference>
<accession>A0ABU8P8R4</accession>
<keyword evidence="3" id="KW-1185">Reference proteome</keyword>
<organism evidence="2 3">
    <name type="scientific">Corynebacterium marquesiae</name>
    <dbReference type="NCBI Taxonomy" id="2913503"/>
    <lineage>
        <taxon>Bacteria</taxon>
        <taxon>Bacillati</taxon>
        <taxon>Actinomycetota</taxon>
        <taxon>Actinomycetes</taxon>
        <taxon>Mycobacteriales</taxon>
        <taxon>Corynebacteriaceae</taxon>
        <taxon>Corynebacterium</taxon>
    </lineage>
</organism>
<evidence type="ECO:0000313" key="3">
    <source>
        <dbReference type="Proteomes" id="UP001372244"/>
    </source>
</evidence>
<feature type="transmembrane region" description="Helical" evidence="1">
    <location>
        <begin position="310"/>
        <end position="329"/>
    </location>
</feature>
<evidence type="ECO:0000256" key="1">
    <source>
        <dbReference type="SAM" id="Phobius"/>
    </source>
</evidence>
<feature type="transmembrane region" description="Helical" evidence="1">
    <location>
        <begin position="286"/>
        <end position="304"/>
    </location>
</feature>
<feature type="transmembrane region" description="Helical" evidence="1">
    <location>
        <begin position="182"/>
        <end position="201"/>
    </location>
</feature>
<feature type="transmembrane region" description="Helical" evidence="1">
    <location>
        <begin position="74"/>
        <end position="95"/>
    </location>
</feature>
<feature type="transmembrane region" description="Helical" evidence="1">
    <location>
        <begin position="7"/>
        <end position="25"/>
    </location>
</feature>
<gene>
    <name evidence="2" type="ORF">V5S76_09625</name>
</gene>
<keyword evidence="1" id="KW-0472">Membrane</keyword>
<feature type="transmembrane region" description="Helical" evidence="1">
    <location>
        <begin position="258"/>
        <end position="279"/>
    </location>
</feature>
<dbReference type="Proteomes" id="UP001372244">
    <property type="component" value="Unassembled WGS sequence"/>
</dbReference>